<name>A0ACC2QCZ8_9NEOP</name>
<keyword evidence="2" id="KW-1185">Reference proteome</keyword>
<proteinExistence type="predicted"/>
<evidence type="ECO:0000313" key="2">
    <source>
        <dbReference type="Proteomes" id="UP001231649"/>
    </source>
</evidence>
<sequence>MISKTKMKRLLLLVLLAVSATPSVINDVNKVPDDGDAGEMADVEVNEIPEKVVWDRAELTEEFEEQLLTAVVTPRLSEGIIGPLDTLLYNATHSKPAENGVPYRNIININVVKNSQILKMNSFIFMTLVAAAAAATVVSQKVSKVVKPSDVAKAHEDSEVARTTDLANNEEVKYSYIYDEFGVPMRTLPDNLQSINVGVVGPDDRLISRVNHNVAAAQFIIQDQDVTIRGGAGTNITAVQIARVGTTMHAIPTIIAGGLGREFVTINIVGVRSGGFQYTISVYASIGCANS</sequence>
<dbReference type="Proteomes" id="UP001231649">
    <property type="component" value="Chromosome 23"/>
</dbReference>
<dbReference type="EMBL" id="CM056799">
    <property type="protein sequence ID" value="KAJ8710727.1"/>
    <property type="molecule type" value="Genomic_DNA"/>
</dbReference>
<reference evidence="1" key="1">
    <citation type="submission" date="2023-03" db="EMBL/GenBank/DDBJ databases">
        <title>Chromosome-level genomes of two armyworms, Mythimna separata and Mythimna loreyi, provide insights into the biosynthesis and reception of sex pheromones.</title>
        <authorList>
            <person name="Zhao H."/>
        </authorList>
    </citation>
    <scope>NUCLEOTIDE SEQUENCE</scope>
    <source>
        <strain evidence="1">BeijingLab</strain>
    </source>
</reference>
<evidence type="ECO:0000313" key="1">
    <source>
        <dbReference type="EMBL" id="KAJ8710727.1"/>
    </source>
</evidence>
<organism evidence="1 2">
    <name type="scientific">Mythimna loreyi</name>
    <dbReference type="NCBI Taxonomy" id="667449"/>
    <lineage>
        <taxon>Eukaryota</taxon>
        <taxon>Metazoa</taxon>
        <taxon>Ecdysozoa</taxon>
        <taxon>Arthropoda</taxon>
        <taxon>Hexapoda</taxon>
        <taxon>Insecta</taxon>
        <taxon>Pterygota</taxon>
        <taxon>Neoptera</taxon>
        <taxon>Endopterygota</taxon>
        <taxon>Lepidoptera</taxon>
        <taxon>Glossata</taxon>
        <taxon>Ditrysia</taxon>
        <taxon>Noctuoidea</taxon>
        <taxon>Noctuidae</taxon>
        <taxon>Noctuinae</taxon>
        <taxon>Hadenini</taxon>
        <taxon>Mythimna</taxon>
    </lineage>
</organism>
<comment type="caution">
    <text evidence="1">The sequence shown here is derived from an EMBL/GenBank/DDBJ whole genome shotgun (WGS) entry which is preliminary data.</text>
</comment>
<protein>
    <submittedName>
        <fullName evidence="1">Uncharacterized protein</fullName>
    </submittedName>
</protein>
<gene>
    <name evidence="1" type="ORF">PYW08_009242</name>
</gene>
<accession>A0ACC2QCZ8</accession>